<dbReference type="Proteomes" id="UP000199161">
    <property type="component" value="Unassembled WGS sequence"/>
</dbReference>
<keyword evidence="2" id="KW-1185">Reference proteome</keyword>
<sequence>MDDPDQILDEAEYNLKAAYAGFKQYQSADGEQKLIGLRNAVSFGRSVTFVLQRLRGKTNKDFDSWYTERQEVLKSDEVAQKMDDLRNRILKGSDGPDISNYTKVNRLNTAELSRIMPPWADSAFIGDQYGGSGFKVEQPDGSVEKFYIELPDEIDVETGLYIDDNSDDVHEEIVDAEEELQYYLKLLGEIVRDAKAEFGEE</sequence>
<evidence type="ECO:0000313" key="1">
    <source>
        <dbReference type="EMBL" id="SFC65433.1"/>
    </source>
</evidence>
<dbReference type="RefSeq" id="WP_143095863.1">
    <property type="nucleotide sequence ID" value="NZ_FOKW01000013.1"/>
</dbReference>
<evidence type="ECO:0000313" key="2">
    <source>
        <dbReference type="Proteomes" id="UP000199161"/>
    </source>
</evidence>
<protein>
    <submittedName>
        <fullName evidence="1">Uncharacterized protein</fullName>
    </submittedName>
</protein>
<dbReference type="AlphaFoldDB" id="A0A1I1L4V8"/>
<accession>A0A1I1L4V8</accession>
<dbReference type="EMBL" id="FOKW01000013">
    <property type="protein sequence ID" value="SFC65433.1"/>
    <property type="molecule type" value="Genomic_DNA"/>
</dbReference>
<name>A0A1I1L4V8_NATHA</name>
<reference evidence="2" key="1">
    <citation type="submission" date="2016-10" db="EMBL/GenBank/DDBJ databases">
        <authorList>
            <person name="Varghese N."/>
            <person name="Submissions S."/>
        </authorList>
    </citation>
    <scope>NUCLEOTIDE SEQUENCE [LARGE SCALE GENOMIC DNA]</scope>
    <source>
        <strain evidence="2">DSM 13078</strain>
    </source>
</reference>
<proteinExistence type="predicted"/>
<dbReference type="OrthoDB" id="350478at2157"/>
<gene>
    <name evidence="1" type="ORF">SAMN05444422_11352</name>
</gene>
<organism evidence="1 2">
    <name type="scientific">Natronobacterium haloterrestre</name>
    <name type="common">Halobiforma haloterrestris</name>
    <dbReference type="NCBI Taxonomy" id="148448"/>
    <lineage>
        <taxon>Archaea</taxon>
        <taxon>Methanobacteriati</taxon>
        <taxon>Methanobacteriota</taxon>
        <taxon>Stenosarchaea group</taxon>
        <taxon>Halobacteria</taxon>
        <taxon>Halobacteriales</taxon>
        <taxon>Natrialbaceae</taxon>
        <taxon>Natronobacterium</taxon>
    </lineage>
</organism>